<evidence type="ECO:0000256" key="3">
    <source>
        <dbReference type="ARBA" id="ARBA00022475"/>
    </source>
</evidence>
<organism evidence="10 11">
    <name type="scientific">Compostibacillus humi</name>
    <dbReference type="NCBI Taxonomy" id="1245525"/>
    <lineage>
        <taxon>Bacteria</taxon>
        <taxon>Bacillati</taxon>
        <taxon>Bacillota</taxon>
        <taxon>Bacilli</taxon>
        <taxon>Bacillales</taxon>
        <taxon>Bacillaceae</taxon>
        <taxon>Compostibacillus</taxon>
    </lineage>
</organism>
<dbReference type="InterPro" id="IPR036737">
    <property type="entry name" value="OmpA-like_sf"/>
</dbReference>
<proteinExistence type="inferred from homology"/>
<dbReference type="PROSITE" id="PS51123">
    <property type="entry name" value="OMPA_2"/>
    <property type="match status" value="1"/>
</dbReference>
<evidence type="ECO:0000256" key="8">
    <source>
        <dbReference type="SAM" id="MobiDB-lite"/>
    </source>
</evidence>
<dbReference type="InterPro" id="IPR006665">
    <property type="entry name" value="OmpA-like"/>
</dbReference>
<dbReference type="InterPro" id="IPR050330">
    <property type="entry name" value="Bact_OuterMem_StrucFunc"/>
</dbReference>
<evidence type="ECO:0000256" key="6">
    <source>
        <dbReference type="ARBA" id="ARBA00023136"/>
    </source>
</evidence>
<evidence type="ECO:0000256" key="1">
    <source>
        <dbReference type="ARBA" id="ARBA00004162"/>
    </source>
</evidence>
<keyword evidence="11" id="KW-1185">Reference proteome</keyword>
<feature type="domain" description="OmpA-like" evidence="9">
    <location>
        <begin position="137"/>
        <end position="258"/>
    </location>
</feature>
<dbReference type="Pfam" id="PF00691">
    <property type="entry name" value="OmpA"/>
    <property type="match status" value="1"/>
</dbReference>
<dbReference type="SUPFAM" id="SSF103088">
    <property type="entry name" value="OmpA-like"/>
    <property type="match status" value="1"/>
</dbReference>
<reference evidence="10" key="1">
    <citation type="journal article" date="2014" name="Int. J. Syst. Evol. Microbiol.">
        <title>Complete genome sequence of Corynebacterium casei LMG S-19264T (=DSM 44701T), isolated from a smear-ripened cheese.</title>
        <authorList>
            <consortium name="US DOE Joint Genome Institute (JGI-PGF)"/>
            <person name="Walter F."/>
            <person name="Albersmeier A."/>
            <person name="Kalinowski J."/>
            <person name="Ruckert C."/>
        </authorList>
    </citation>
    <scope>NUCLEOTIDE SEQUENCE</scope>
    <source>
        <strain evidence="10">CGMCC 1.12360</strain>
    </source>
</reference>
<dbReference type="AlphaFoldDB" id="A0A8J2TQI6"/>
<evidence type="ECO:0000313" key="10">
    <source>
        <dbReference type="EMBL" id="GFZ82545.1"/>
    </source>
</evidence>
<accession>A0A8J2TQI6</accession>
<evidence type="ECO:0000256" key="4">
    <source>
        <dbReference type="ARBA" id="ARBA00022692"/>
    </source>
</evidence>
<keyword evidence="4" id="KW-0812">Transmembrane</keyword>
<keyword evidence="5" id="KW-1133">Transmembrane helix</keyword>
<dbReference type="Pfam" id="PF13677">
    <property type="entry name" value="MotB_plug"/>
    <property type="match status" value="1"/>
</dbReference>
<protein>
    <recommendedName>
        <fullName evidence="9">OmpA-like domain-containing protein</fullName>
    </recommendedName>
</protein>
<keyword evidence="3" id="KW-1003">Cell membrane</keyword>
<dbReference type="Proteomes" id="UP000602050">
    <property type="component" value="Unassembled WGS sequence"/>
</dbReference>
<feature type="region of interest" description="Disordered" evidence="8">
    <location>
        <begin position="69"/>
        <end position="114"/>
    </location>
</feature>
<dbReference type="PANTHER" id="PTHR30329:SF16">
    <property type="entry name" value="CHEMOTAXIS MOTB PROTEIN"/>
    <property type="match status" value="1"/>
</dbReference>
<evidence type="ECO:0000259" key="9">
    <source>
        <dbReference type="PROSITE" id="PS51123"/>
    </source>
</evidence>
<dbReference type="NCBIfam" id="NF005382">
    <property type="entry name" value="PRK06925.1"/>
    <property type="match status" value="1"/>
</dbReference>
<reference evidence="10" key="2">
    <citation type="submission" date="2020-09" db="EMBL/GenBank/DDBJ databases">
        <authorList>
            <person name="Sun Q."/>
            <person name="Zhou Y."/>
        </authorList>
    </citation>
    <scope>NUCLEOTIDE SEQUENCE</scope>
    <source>
        <strain evidence="10">CGMCC 1.12360</strain>
    </source>
</reference>
<gene>
    <name evidence="10" type="primary">ytxE</name>
    <name evidence="10" type="ORF">GCM10010978_24130</name>
</gene>
<comment type="caution">
    <text evidence="10">The sequence shown here is derived from an EMBL/GenBank/DDBJ whole genome shotgun (WGS) entry which is preliminary data.</text>
</comment>
<dbReference type="InterPro" id="IPR025713">
    <property type="entry name" value="MotB-like_N_dom"/>
</dbReference>
<dbReference type="RefSeq" id="WP_188392665.1">
    <property type="nucleotide sequence ID" value="NZ_BMEV01000049.1"/>
</dbReference>
<dbReference type="GO" id="GO:0005886">
    <property type="term" value="C:plasma membrane"/>
    <property type="evidence" value="ECO:0007669"/>
    <property type="project" value="UniProtKB-SubCell"/>
</dbReference>
<sequence length="262" mass="29323">MKRRQRRQVKSSGSPKWMVTYSDMVTLILVFFILLFSMSQIDQHRFQAISESFQNRMIFDFFPSSVPMEYPSDSSSTGGNNGGDSDGIPMTNNEAADPSGNAEEEEGTAQHSSLEDNVQSFLDENDLNGIISTNRTEEGVSLVLQDSILFATGEAEILESAEGFLNKVGEFLQGIPNRVRVEGHTDSRPIYNYRYPSNWELSGARASSVIRYLIDNFAIDSQRFTSVGYAETRPVASNTSEENMQKNRRVEIVILETKEGAE</sequence>
<evidence type="ECO:0000256" key="2">
    <source>
        <dbReference type="ARBA" id="ARBA00008914"/>
    </source>
</evidence>
<comment type="subcellular location">
    <subcellularLocation>
        <location evidence="1">Cell membrane</location>
        <topology evidence="1">Single-pass membrane protein</topology>
    </subcellularLocation>
</comment>
<name>A0A8J2TQI6_9BACI</name>
<keyword evidence="6 7" id="KW-0472">Membrane</keyword>
<evidence type="ECO:0000313" key="11">
    <source>
        <dbReference type="Proteomes" id="UP000602050"/>
    </source>
</evidence>
<dbReference type="EMBL" id="BMEV01000049">
    <property type="protein sequence ID" value="GFZ82545.1"/>
    <property type="molecule type" value="Genomic_DNA"/>
</dbReference>
<dbReference type="PANTHER" id="PTHR30329">
    <property type="entry name" value="STATOR ELEMENT OF FLAGELLAR MOTOR COMPLEX"/>
    <property type="match status" value="1"/>
</dbReference>
<dbReference type="Gene3D" id="3.30.1330.60">
    <property type="entry name" value="OmpA-like domain"/>
    <property type="match status" value="1"/>
</dbReference>
<dbReference type="CDD" id="cd07185">
    <property type="entry name" value="OmpA_C-like"/>
    <property type="match status" value="1"/>
</dbReference>
<comment type="similarity">
    <text evidence="2">Belongs to the MotB family.</text>
</comment>
<evidence type="ECO:0000256" key="7">
    <source>
        <dbReference type="PROSITE-ProRule" id="PRU00473"/>
    </source>
</evidence>
<evidence type="ECO:0000256" key="5">
    <source>
        <dbReference type="ARBA" id="ARBA00022989"/>
    </source>
</evidence>